<dbReference type="GeneID" id="19206602"/>
<dbReference type="InterPro" id="IPR011333">
    <property type="entry name" value="SKP1/BTB/POZ_sf"/>
</dbReference>
<comment type="caution">
    <text evidence="2">The sequence shown here is derived from an EMBL/GenBank/DDBJ whole genome shotgun (WGS) entry which is preliminary data.</text>
</comment>
<sequence>PSLASSPFDHPKADVFLRSADGMYFRVFKLFLSLASPFFEAMFSLPQPDNADGENRDGLPVIPVSESSKTLDSFLKFCYPSTLAEDPDLIQLDDVVDIIEASRKYEVPIIEKRLGRALSIPSILEQDPYRCFAIACRSGMQKEAELAAPYTLRLPLIPPMFPEIKMISSTQLLDLLSYHSQCSMAVSAVCKNHKQWIEDRPSASQLWLTTYKSHFGRCRATTRYCFPYNDEQFNVVEWWADYMDEILPLVQDRPCKSTITGFPFNKIIEKVQALDCTTCAKTVRSGVVEFNNTLAMEVEKATSNVRSL</sequence>
<dbReference type="Pfam" id="PF00651">
    <property type="entry name" value="BTB"/>
    <property type="match status" value="1"/>
</dbReference>
<dbReference type="SUPFAM" id="SSF54695">
    <property type="entry name" value="POZ domain"/>
    <property type="match status" value="1"/>
</dbReference>
<organism evidence="2 3">
    <name type="scientific">Coniophora puteana (strain RWD-64-598)</name>
    <name type="common">Brown rot fungus</name>
    <dbReference type="NCBI Taxonomy" id="741705"/>
    <lineage>
        <taxon>Eukaryota</taxon>
        <taxon>Fungi</taxon>
        <taxon>Dikarya</taxon>
        <taxon>Basidiomycota</taxon>
        <taxon>Agaricomycotina</taxon>
        <taxon>Agaricomycetes</taxon>
        <taxon>Agaricomycetidae</taxon>
        <taxon>Boletales</taxon>
        <taxon>Coniophorineae</taxon>
        <taxon>Coniophoraceae</taxon>
        <taxon>Coniophora</taxon>
    </lineage>
</organism>
<dbReference type="Proteomes" id="UP000053558">
    <property type="component" value="Unassembled WGS sequence"/>
</dbReference>
<accession>A0A5M3M8E5</accession>
<evidence type="ECO:0000259" key="1">
    <source>
        <dbReference type="PROSITE" id="PS50097"/>
    </source>
</evidence>
<dbReference type="InterPro" id="IPR000210">
    <property type="entry name" value="BTB/POZ_dom"/>
</dbReference>
<evidence type="ECO:0000313" key="3">
    <source>
        <dbReference type="Proteomes" id="UP000053558"/>
    </source>
</evidence>
<protein>
    <recommendedName>
        <fullName evidence="1">BTB domain-containing protein</fullName>
    </recommendedName>
</protein>
<gene>
    <name evidence="2" type="ORF">CONPUDRAFT_26165</name>
</gene>
<feature type="non-terminal residue" evidence="2">
    <location>
        <position position="1"/>
    </location>
</feature>
<dbReference type="AlphaFoldDB" id="A0A5M3M8E5"/>
<feature type="domain" description="BTB" evidence="1">
    <location>
        <begin position="13"/>
        <end position="87"/>
    </location>
</feature>
<dbReference type="PROSITE" id="PS50097">
    <property type="entry name" value="BTB"/>
    <property type="match status" value="1"/>
</dbReference>
<dbReference type="Gene3D" id="3.30.710.10">
    <property type="entry name" value="Potassium Channel Kv1.1, Chain A"/>
    <property type="match status" value="1"/>
</dbReference>
<dbReference type="RefSeq" id="XP_007774439.1">
    <property type="nucleotide sequence ID" value="XM_007776249.1"/>
</dbReference>
<dbReference type="CDD" id="cd18186">
    <property type="entry name" value="BTB_POZ_ZBTB_KLHL-like"/>
    <property type="match status" value="1"/>
</dbReference>
<feature type="non-terminal residue" evidence="2">
    <location>
        <position position="308"/>
    </location>
</feature>
<keyword evidence="3" id="KW-1185">Reference proteome</keyword>
<name>A0A5M3M8E5_CONPW</name>
<dbReference type="SMART" id="SM00225">
    <property type="entry name" value="BTB"/>
    <property type="match status" value="1"/>
</dbReference>
<proteinExistence type="predicted"/>
<dbReference type="KEGG" id="cput:CONPUDRAFT_26165"/>
<dbReference type="OrthoDB" id="3164835at2759"/>
<reference evidence="3" key="1">
    <citation type="journal article" date="2012" name="Science">
        <title>The Paleozoic origin of enzymatic lignin decomposition reconstructed from 31 fungal genomes.</title>
        <authorList>
            <person name="Floudas D."/>
            <person name="Binder M."/>
            <person name="Riley R."/>
            <person name="Barry K."/>
            <person name="Blanchette R.A."/>
            <person name="Henrissat B."/>
            <person name="Martinez A.T."/>
            <person name="Otillar R."/>
            <person name="Spatafora J.W."/>
            <person name="Yadav J.S."/>
            <person name="Aerts A."/>
            <person name="Benoit I."/>
            <person name="Boyd A."/>
            <person name="Carlson A."/>
            <person name="Copeland A."/>
            <person name="Coutinho P.M."/>
            <person name="de Vries R.P."/>
            <person name="Ferreira P."/>
            <person name="Findley K."/>
            <person name="Foster B."/>
            <person name="Gaskell J."/>
            <person name="Glotzer D."/>
            <person name="Gorecki P."/>
            <person name="Heitman J."/>
            <person name="Hesse C."/>
            <person name="Hori C."/>
            <person name="Igarashi K."/>
            <person name="Jurgens J.A."/>
            <person name="Kallen N."/>
            <person name="Kersten P."/>
            <person name="Kohler A."/>
            <person name="Kuees U."/>
            <person name="Kumar T.K.A."/>
            <person name="Kuo A."/>
            <person name="LaButti K."/>
            <person name="Larrondo L.F."/>
            <person name="Lindquist E."/>
            <person name="Ling A."/>
            <person name="Lombard V."/>
            <person name="Lucas S."/>
            <person name="Lundell T."/>
            <person name="Martin R."/>
            <person name="McLaughlin D.J."/>
            <person name="Morgenstern I."/>
            <person name="Morin E."/>
            <person name="Murat C."/>
            <person name="Nagy L.G."/>
            <person name="Nolan M."/>
            <person name="Ohm R.A."/>
            <person name="Patyshakuliyeva A."/>
            <person name="Rokas A."/>
            <person name="Ruiz-Duenas F.J."/>
            <person name="Sabat G."/>
            <person name="Salamov A."/>
            <person name="Samejima M."/>
            <person name="Schmutz J."/>
            <person name="Slot J.C."/>
            <person name="St John F."/>
            <person name="Stenlid J."/>
            <person name="Sun H."/>
            <person name="Sun S."/>
            <person name="Syed K."/>
            <person name="Tsang A."/>
            <person name="Wiebenga A."/>
            <person name="Young D."/>
            <person name="Pisabarro A."/>
            <person name="Eastwood D.C."/>
            <person name="Martin F."/>
            <person name="Cullen D."/>
            <person name="Grigoriev I.V."/>
            <person name="Hibbett D.S."/>
        </authorList>
    </citation>
    <scope>NUCLEOTIDE SEQUENCE [LARGE SCALE GENOMIC DNA]</scope>
    <source>
        <strain evidence="3">RWD-64-598 SS2</strain>
    </source>
</reference>
<dbReference type="EMBL" id="JH711589">
    <property type="protein sequence ID" value="EIW75070.1"/>
    <property type="molecule type" value="Genomic_DNA"/>
</dbReference>
<evidence type="ECO:0000313" key="2">
    <source>
        <dbReference type="EMBL" id="EIW75070.1"/>
    </source>
</evidence>